<dbReference type="EMBL" id="QSQT01000007">
    <property type="protein sequence ID" value="RGK57024.1"/>
    <property type="molecule type" value="Genomic_DNA"/>
</dbReference>
<name>A0A3E4N4L9_9BACT</name>
<evidence type="ECO:0000313" key="1">
    <source>
        <dbReference type="EMBL" id="RGK57024.1"/>
    </source>
</evidence>
<protein>
    <submittedName>
        <fullName evidence="1">Transposase</fullName>
    </submittedName>
</protein>
<sequence length="147" mass="17402">MEQQTFKSLLNQFSFDDILPEFKALYQQNQPKQVQHANWEAYRSVYQKLQMHDVSESQYAIYLVSRWEGCSPMIDMNCSVYDPKDEDSDYYPVASYSPWSALLGMDIHIDEDVTITLQELTAGLLWEITYYGETEEMIQEHLKKMFK</sequence>
<comment type="caution">
    <text evidence="1">The sequence shown here is derived from an EMBL/GenBank/DDBJ whole genome shotgun (WGS) entry which is preliminary data.</text>
</comment>
<reference evidence="3 4" key="1">
    <citation type="submission" date="2018-08" db="EMBL/GenBank/DDBJ databases">
        <title>A genome reference for cultivated species of the human gut microbiota.</title>
        <authorList>
            <person name="Zou Y."/>
            <person name="Xue W."/>
            <person name="Luo G."/>
        </authorList>
    </citation>
    <scope>NUCLEOTIDE SEQUENCE [LARGE SCALE GENOMIC DNA]</scope>
    <source>
        <strain evidence="2 3">OM08-14</strain>
        <strain evidence="1 4">TF10-3AC</strain>
    </source>
</reference>
<dbReference type="Proteomes" id="UP000260780">
    <property type="component" value="Unassembled WGS sequence"/>
</dbReference>
<evidence type="ECO:0000313" key="2">
    <source>
        <dbReference type="EMBL" id="RGM34276.1"/>
    </source>
</evidence>
<organism evidence="1 4">
    <name type="scientific">Phocaeicola plebeius</name>
    <dbReference type="NCBI Taxonomy" id="310297"/>
    <lineage>
        <taxon>Bacteria</taxon>
        <taxon>Pseudomonadati</taxon>
        <taxon>Bacteroidota</taxon>
        <taxon>Bacteroidia</taxon>
        <taxon>Bacteroidales</taxon>
        <taxon>Bacteroidaceae</taxon>
        <taxon>Phocaeicola</taxon>
    </lineage>
</organism>
<proteinExistence type="predicted"/>
<dbReference type="InterPro" id="IPR046687">
    <property type="entry name" value="DUF6557"/>
</dbReference>
<dbReference type="AlphaFoldDB" id="A0A3E4N4L9"/>
<keyword evidence="4" id="KW-1185">Reference proteome</keyword>
<dbReference type="EMBL" id="QSTF01000073">
    <property type="protein sequence ID" value="RGM34276.1"/>
    <property type="molecule type" value="Genomic_DNA"/>
</dbReference>
<dbReference type="Proteomes" id="UP000260862">
    <property type="component" value="Unassembled WGS sequence"/>
</dbReference>
<gene>
    <name evidence="2" type="ORF">DXC17_16850</name>
    <name evidence="1" type="ORF">DXD04_05205</name>
</gene>
<dbReference type="RefSeq" id="WP_117671470.1">
    <property type="nucleotide sequence ID" value="NZ_CABOGR010000007.1"/>
</dbReference>
<accession>A0A3E4N4L9</accession>
<evidence type="ECO:0000313" key="4">
    <source>
        <dbReference type="Proteomes" id="UP000260862"/>
    </source>
</evidence>
<evidence type="ECO:0000313" key="3">
    <source>
        <dbReference type="Proteomes" id="UP000260780"/>
    </source>
</evidence>
<dbReference type="Pfam" id="PF20194">
    <property type="entry name" value="DUF6557"/>
    <property type="match status" value="1"/>
</dbReference>